<dbReference type="GO" id="GO:0003677">
    <property type="term" value="F:DNA binding"/>
    <property type="evidence" value="ECO:0007669"/>
    <property type="project" value="InterPro"/>
</dbReference>
<feature type="domain" description="Helicase ATP-binding" evidence="1">
    <location>
        <begin position="174"/>
        <end position="365"/>
    </location>
</feature>
<dbReference type="InterPro" id="IPR039442">
    <property type="entry name" value="Mrr-like_dom"/>
</dbReference>
<dbReference type="SMART" id="SM00487">
    <property type="entry name" value="DEXDc"/>
    <property type="match status" value="1"/>
</dbReference>
<dbReference type="SMART" id="SM00490">
    <property type="entry name" value="HELICc"/>
    <property type="match status" value="1"/>
</dbReference>
<feature type="domain" description="Helicase C-terminal" evidence="2">
    <location>
        <begin position="435"/>
        <end position="602"/>
    </location>
</feature>
<dbReference type="InterPro" id="IPR006935">
    <property type="entry name" value="Helicase/UvrB_N"/>
</dbReference>
<dbReference type="SUPFAM" id="SSF52980">
    <property type="entry name" value="Restriction endonuclease-like"/>
    <property type="match status" value="1"/>
</dbReference>
<proteinExistence type="predicted"/>
<dbReference type="Pfam" id="PF00271">
    <property type="entry name" value="Helicase_C"/>
    <property type="match status" value="1"/>
</dbReference>
<dbReference type="Proteomes" id="UP000430146">
    <property type="component" value="Unassembled WGS sequence"/>
</dbReference>
<dbReference type="SUPFAM" id="SSF52540">
    <property type="entry name" value="P-loop containing nucleoside triphosphate hydrolases"/>
    <property type="match status" value="1"/>
</dbReference>
<dbReference type="Gene3D" id="6.10.140.530">
    <property type="match status" value="6"/>
</dbReference>
<dbReference type="AlphaFoldDB" id="A0A5S9NZB3"/>
<dbReference type="GO" id="GO:0005524">
    <property type="term" value="F:ATP binding"/>
    <property type="evidence" value="ECO:0007669"/>
    <property type="project" value="InterPro"/>
</dbReference>
<organism evidence="3 4">
    <name type="scientific">Mycolicibacterium vanbaalenii</name>
    <name type="common">Mycobacterium vanbaalenii</name>
    <dbReference type="NCBI Taxonomy" id="110539"/>
    <lineage>
        <taxon>Bacteria</taxon>
        <taxon>Bacillati</taxon>
        <taxon>Actinomycetota</taxon>
        <taxon>Actinomycetes</taxon>
        <taxon>Mycobacteriales</taxon>
        <taxon>Mycobacteriaceae</taxon>
        <taxon>Mycolicibacterium</taxon>
    </lineage>
</organism>
<reference evidence="3 4" key="1">
    <citation type="submission" date="2019-11" db="EMBL/GenBank/DDBJ databases">
        <authorList>
            <person name="Holert J."/>
        </authorList>
    </citation>
    <scope>NUCLEOTIDE SEQUENCE [LARGE SCALE GENOMIC DNA]</scope>
    <source>
        <strain evidence="3">BC8_1</strain>
    </source>
</reference>
<dbReference type="PANTHER" id="PTHR33418:SF1">
    <property type="entry name" value="HELICASE-ASSOCIATED DOMAIN-CONTAINING PROTEIN"/>
    <property type="match status" value="1"/>
</dbReference>
<dbReference type="InterPro" id="IPR005114">
    <property type="entry name" value="Helicase_assoc"/>
</dbReference>
<dbReference type="CDD" id="cd18785">
    <property type="entry name" value="SF2_C"/>
    <property type="match status" value="1"/>
</dbReference>
<dbReference type="Pfam" id="PF04851">
    <property type="entry name" value="ResIII"/>
    <property type="match status" value="1"/>
</dbReference>
<dbReference type="InterPro" id="IPR011335">
    <property type="entry name" value="Restrct_endonuc-II-like"/>
</dbReference>
<dbReference type="PANTHER" id="PTHR33418">
    <property type="entry name" value="HELICASE-ASSOCIATED"/>
    <property type="match status" value="1"/>
</dbReference>
<keyword evidence="4" id="KW-1185">Reference proteome</keyword>
<dbReference type="InterPro" id="IPR001650">
    <property type="entry name" value="Helicase_C-like"/>
</dbReference>
<gene>
    <name evidence="3" type="primary">uvrB_1</name>
    <name evidence="3" type="ORF">AELLOGFF_02931</name>
</gene>
<dbReference type="PROSITE" id="PS51194">
    <property type="entry name" value="HELICASE_CTER"/>
    <property type="match status" value="1"/>
</dbReference>
<evidence type="ECO:0000259" key="2">
    <source>
        <dbReference type="PROSITE" id="PS51194"/>
    </source>
</evidence>
<protein>
    <submittedName>
        <fullName evidence="3">UvrABC system protein B</fullName>
    </submittedName>
</protein>
<dbReference type="Gene3D" id="3.40.50.300">
    <property type="entry name" value="P-loop containing nucleotide triphosphate hydrolases"/>
    <property type="match status" value="2"/>
</dbReference>
<name>A0A5S9NZB3_MYCVN</name>
<dbReference type="InterPro" id="IPR027417">
    <property type="entry name" value="P-loop_NTPase"/>
</dbReference>
<dbReference type="GO" id="GO:0016787">
    <property type="term" value="F:hydrolase activity"/>
    <property type="evidence" value="ECO:0007669"/>
    <property type="project" value="InterPro"/>
</dbReference>
<dbReference type="InterPro" id="IPR014001">
    <property type="entry name" value="Helicase_ATP-bd"/>
</dbReference>
<evidence type="ECO:0000259" key="1">
    <source>
        <dbReference type="PROSITE" id="PS51192"/>
    </source>
</evidence>
<dbReference type="EMBL" id="CACSIP010000005">
    <property type="protein sequence ID" value="CAA0096105.1"/>
    <property type="molecule type" value="Genomic_DNA"/>
</dbReference>
<dbReference type="Pfam" id="PF03457">
    <property type="entry name" value="HA"/>
    <property type="match status" value="6"/>
</dbReference>
<evidence type="ECO:0000313" key="3">
    <source>
        <dbReference type="EMBL" id="CAA0096105.1"/>
    </source>
</evidence>
<dbReference type="RefSeq" id="WP_234897296.1">
    <property type="nucleotide sequence ID" value="NZ_CACSIP010000005.1"/>
</dbReference>
<dbReference type="Pfam" id="PF13156">
    <property type="entry name" value="Mrr_cat_2"/>
    <property type="match status" value="1"/>
</dbReference>
<dbReference type="PROSITE" id="PS51192">
    <property type="entry name" value="HELICASE_ATP_BIND_1"/>
    <property type="match status" value="1"/>
</dbReference>
<accession>A0A5S9NZB3</accession>
<sequence>MGTFDDLRATLHPVDNQRKGKQFESVCQWFLENDPTYQSLLRRVWLWDDWPGRRGIDAGIDLVAEDNYGKLWAIQAKVYAPSRSISKRDVDKFVAESSRSKFTHRLLIATTDKRHHIATRLMDDLRIPFIGLTQLRAADDYLEWPSTPAALRPSKPPKPKKPWDYQRTAINDVVKGFNANDRGQLIMACGTGKTLTAWFITERLKAERALVLVPSLSLLKQTMREWQTANPRKPFATLPVCSDETVGALGEDAAVAHTSDLGVPVTTDPEVIAEFLRKRSGPRVVFSTYQSSPRIAAAFTLGRVPQFDLVIADEAHRVAGPVSGDFGTVLDATAIRGKRRLFMTATPRYFTGRVLREAKEADYEIASMDDPGRFGNVLHRLSFSEAIDRKLLTDYQVAVIGVDDATYRAWAERGALVTLDGKKITDARALAGQIGLAKAMKKFDLRRTISFHSRVKTAREFAASMPTVLAWMPPRQRPKGWLWSDYASGEMPAGERGVLIQRLKRLDDGERGLLANARCLAEGVDVPALDGVAFIDPRRSEVDIVQAVGRAIRKSDNKKIGTVVIPVFIDSEEDPEVALDSSVFKPVWDVIKALRAHDTELGEELDALRREMGRKGGKPRLPDKIYVDLPATVGKSFADAFEVRLVDATTAPWEFWYGLLEKRVAQIGNAPVFKDEVFEGHRLGGWCVTQRVKGRNGTLSEDRFALLDSFPGWMWDRHEGRWEAGYRLMLEYQKEHGDTLIPATVDYKGYPLGTWASIQRSDGRAGKLNVDRYQKLDAIPGWVWHLEDERWENGFRHLQEYVDEYGNSRVKQSFKSADGFALGAWVNFQRLRYRQGRLVEPHRAERLAVLPGWVWSALDAKWEDGFQALKWFAETYGHVNVPIGFKVDGLEFDLRNWYANQKPKFHKLSIERQERLSSLPGWASSTQEGRWEGGFRRMLDYVREFGDAKVERGYQVDGFPLGAWAMTQRGEFKKGSLSKDRIKRLSALPGWDWDRRGGKWEEGFARLRIYIKNHGSPPSDDYEEEDLYRLGAWTAQQRHLKRSGKLSPDRMKRLDRLKGWDWSPPRGASARRWRTE</sequence>
<evidence type="ECO:0000313" key="4">
    <source>
        <dbReference type="Proteomes" id="UP000430146"/>
    </source>
</evidence>